<organism evidence="2">
    <name type="scientific">bioreactor metagenome</name>
    <dbReference type="NCBI Taxonomy" id="1076179"/>
    <lineage>
        <taxon>unclassified sequences</taxon>
        <taxon>metagenomes</taxon>
        <taxon>ecological metagenomes</taxon>
    </lineage>
</organism>
<comment type="caution">
    <text evidence="2">The sequence shown here is derived from an EMBL/GenBank/DDBJ whole genome shotgun (WGS) entry which is preliminary data.</text>
</comment>
<proteinExistence type="predicted"/>
<name>A0A645F2C0_9ZZZZ</name>
<keyword evidence="1" id="KW-1133">Transmembrane helix</keyword>
<gene>
    <name evidence="2" type="ORF">SDC9_153990</name>
</gene>
<keyword evidence="1" id="KW-0472">Membrane</keyword>
<feature type="transmembrane region" description="Helical" evidence="1">
    <location>
        <begin position="52"/>
        <end position="72"/>
    </location>
</feature>
<evidence type="ECO:0000313" key="2">
    <source>
        <dbReference type="EMBL" id="MPN06734.1"/>
    </source>
</evidence>
<accession>A0A645F2C0</accession>
<evidence type="ECO:0000256" key="1">
    <source>
        <dbReference type="SAM" id="Phobius"/>
    </source>
</evidence>
<dbReference type="AlphaFoldDB" id="A0A645F2C0"/>
<reference evidence="2" key="1">
    <citation type="submission" date="2019-08" db="EMBL/GenBank/DDBJ databases">
        <authorList>
            <person name="Kucharzyk K."/>
            <person name="Murdoch R.W."/>
            <person name="Higgins S."/>
            <person name="Loffler F."/>
        </authorList>
    </citation>
    <scope>NUCLEOTIDE SEQUENCE</scope>
</reference>
<protein>
    <submittedName>
        <fullName evidence="2">Uncharacterized protein</fullName>
    </submittedName>
</protein>
<sequence length="100" mass="11515">MSVGTNTSKEQIDTSVRSDFSLISSTFSIQIRSIAIQNVYIFLLHINMTEKIIPHEGVIALFMALWYSHIFIHVKSNHIFKRNFTLLVKVNQVFVGTKRC</sequence>
<dbReference type="EMBL" id="VSSQ01052671">
    <property type="protein sequence ID" value="MPN06734.1"/>
    <property type="molecule type" value="Genomic_DNA"/>
</dbReference>
<keyword evidence="1" id="KW-0812">Transmembrane</keyword>